<evidence type="ECO:0000313" key="2">
    <source>
        <dbReference type="Proteomes" id="UP000018545"/>
    </source>
</evidence>
<name>V5U0K0_9ENTR</name>
<organism evidence="1 2">
    <name type="scientific">Cronobacter malonaticus</name>
    <dbReference type="NCBI Taxonomy" id="413503"/>
    <lineage>
        <taxon>Bacteria</taxon>
        <taxon>Pseudomonadati</taxon>
        <taxon>Pseudomonadota</taxon>
        <taxon>Gammaproteobacteria</taxon>
        <taxon>Enterobacterales</taxon>
        <taxon>Enterobacteriaceae</taxon>
        <taxon>Cronobacter</taxon>
    </lineage>
</organism>
<evidence type="ECO:0000313" key="1">
    <source>
        <dbReference type="EMBL" id="AHB70339.1"/>
    </source>
</evidence>
<dbReference type="PATRIC" id="fig|1401659.3.peg.1957"/>
<gene>
    <name evidence="1" type="ORF">P262_02773</name>
</gene>
<accession>V5U0K0</accession>
<dbReference type="AlphaFoldDB" id="V5U0K0"/>
<dbReference type="HOGENOM" id="CLU_143419_0_0_6"/>
<dbReference type="Proteomes" id="UP000018545">
    <property type="component" value="Chromosome"/>
</dbReference>
<dbReference type="EMBL" id="CP006731">
    <property type="protein sequence ID" value="AHB70339.1"/>
    <property type="molecule type" value="Genomic_DNA"/>
</dbReference>
<reference evidence="1 2" key="1">
    <citation type="journal article" date="2014" name="Genome Announc.">
        <title>Complete Genome Sequence of Cronobacter sakazakii Strain CMCC 45402.</title>
        <authorList>
            <person name="Zhao Z."/>
            <person name="Wang L."/>
            <person name="Wang B."/>
            <person name="Liang H."/>
            <person name="Ye Q."/>
            <person name="Zeng M."/>
        </authorList>
    </citation>
    <scope>NUCLEOTIDE SEQUENCE [LARGE SCALE GENOMIC DNA]</scope>
    <source>
        <strain evidence="2">45402</strain>
    </source>
</reference>
<dbReference type="KEGG" id="csi:P262_02773"/>
<proteinExistence type="predicted"/>
<protein>
    <submittedName>
        <fullName evidence="1">Uncharacterized protein</fullName>
    </submittedName>
</protein>
<sequence>MEHGLRISTFCCAGMVNGKVVTLFGVAPASILSGRGIPWLVGTDDLHKYQRTFLRRCRHVVNAMLMPYPYLENYVDERNHVAKAWLKWLGFHLEDPAPYGKERRPFHRFYLEKK</sequence>